<feature type="compositionally biased region" description="Basic and acidic residues" evidence="5">
    <location>
        <begin position="693"/>
        <end position="711"/>
    </location>
</feature>
<evidence type="ECO:0000256" key="5">
    <source>
        <dbReference type="SAM" id="MobiDB-lite"/>
    </source>
</evidence>
<evidence type="ECO:0000313" key="7">
    <source>
        <dbReference type="EMBL" id="CAJ1970412.1"/>
    </source>
</evidence>
<feature type="transmembrane region" description="Helical" evidence="6">
    <location>
        <begin position="327"/>
        <end position="350"/>
    </location>
</feature>
<feature type="transmembrane region" description="Helical" evidence="6">
    <location>
        <begin position="370"/>
        <end position="392"/>
    </location>
</feature>
<organism evidence="7 8">
    <name type="scientific">Cylindrotheca closterium</name>
    <dbReference type="NCBI Taxonomy" id="2856"/>
    <lineage>
        <taxon>Eukaryota</taxon>
        <taxon>Sar</taxon>
        <taxon>Stramenopiles</taxon>
        <taxon>Ochrophyta</taxon>
        <taxon>Bacillariophyta</taxon>
        <taxon>Bacillariophyceae</taxon>
        <taxon>Bacillariophycidae</taxon>
        <taxon>Bacillariales</taxon>
        <taxon>Bacillariaceae</taxon>
        <taxon>Cylindrotheca</taxon>
    </lineage>
</organism>
<evidence type="ECO:0000256" key="2">
    <source>
        <dbReference type="ARBA" id="ARBA00022692"/>
    </source>
</evidence>
<sequence>MDHQILDTSTSEEYEGIDQFREKILAILPIPSSILSIIGSSVILYMAFSTRKERKWTTYTRLLVGLSMCDIVSSISLGLAAFMRRPESERVWAMGNDATCAAAGTLIQFSYSGLFYNAFLSWYFVLTVRFGVKHDVIARKFEPIMHFISVGYPLVTAILGAILGVYAETSTGMGCWVNNYPDGCGEGPGQEKCQSAFLGFFYFGLPYVFSVTCIDINNLIIWFYVRKHRMPYLLNKTKQRSTARVNSSLFSKDNHDENSLSDGIESLDRELPSSIGSNKSSDGIIVNETDSFAASINHHKKYAQADDIDHSERDSSSRANKDQMRRLQLVSSQAFLFVLSYALCNSWMGLQMIAEGVTPEKDEPKLMNDIYGLMVLNAIFAPLQGFLNMLVFMRPKYVKARHQFPRETRAWAFRRAVLGDGVGPEQRGARRMEEPIDSIPNSGSATPQETQCTLAMMRPAESSTKNSIDQTNHSVPLPKGTMMMSSLTASLGDFDHDGQEEGMKPERTKGAFEASCSSIPRFHFRSSLVENTKRGLEAISELSESVFDLSNGGDRWSSSADVLSPITTSLEASRRFDAFRNDDTVPSSAMRLVAPKRMDSGCCEVFDEVRHEEDGIEPKREDMKEEEEVEEVEYAVDMPVRIPLRRLSMGKKSHGSHSFHDSCYYSSSISSSCSLIGFSDDDSDSFAEDNDGDGDHYDYTYRHEEEFKASEDFSTPPTTTKDGEAAIG</sequence>
<proteinExistence type="predicted"/>
<evidence type="ECO:0000256" key="3">
    <source>
        <dbReference type="ARBA" id="ARBA00022989"/>
    </source>
</evidence>
<dbReference type="SUPFAM" id="SSF81321">
    <property type="entry name" value="Family A G protein-coupled receptor-like"/>
    <property type="match status" value="1"/>
</dbReference>
<dbReference type="GO" id="GO:0004930">
    <property type="term" value="F:G protein-coupled receptor activity"/>
    <property type="evidence" value="ECO:0007669"/>
    <property type="project" value="TreeGrafter"/>
</dbReference>
<dbReference type="Proteomes" id="UP001295423">
    <property type="component" value="Unassembled WGS sequence"/>
</dbReference>
<name>A0AAD2GF84_9STRA</name>
<evidence type="ECO:0000256" key="1">
    <source>
        <dbReference type="ARBA" id="ARBA00004141"/>
    </source>
</evidence>
<keyword evidence="8" id="KW-1185">Reference proteome</keyword>
<feature type="transmembrane region" description="Helical" evidence="6">
    <location>
        <begin position="60"/>
        <end position="82"/>
    </location>
</feature>
<evidence type="ECO:0008006" key="9">
    <source>
        <dbReference type="Google" id="ProtNLM"/>
    </source>
</evidence>
<gene>
    <name evidence="7" type="ORF">CYCCA115_LOCUS24430</name>
</gene>
<feature type="transmembrane region" description="Helical" evidence="6">
    <location>
        <begin position="24"/>
        <end position="48"/>
    </location>
</feature>
<dbReference type="EMBL" id="CAKOGP040002513">
    <property type="protein sequence ID" value="CAJ1970412.1"/>
    <property type="molecule type" value="Genomic_DNA"/>
</dbReference>
<keyword evidence="4 6" id="KW-0472">Membrane</keyword>
<dbReference type="PANTHER" id="PTHR23112">
    <property type="entry name" value="G PROTEIN-COUPLED RECEPTOR 157-RELATED"/>
    <property type="match status" value="1"/>
</dbReference>
<protein>
    <recommendedName>
        <fullName evidence="9">G-protein coupled receptors family 2 profile 2 domain-containing protein</fullName>
    </recommendedName>
</protein>
<comment type="subcellular location">
    <subcellularLocation>
        <location evidence="1">Membrane</location>
        <topology evidence="1">Multi-pass membrane protein</topology>
    </subcellularLocation>
</comment>
<keyword evidence="2 6" id="KW-0812">Transmembrane</keyword>
<dbReference type="GO" id="GO:0005886">
    <property type="term" value="C:plasma membrane"/>
    <property type="evidence" value="ECO:0007669"/>
    <property type="project" value="TreeGrafter"/>
</dbReference>
<feature type="transmembrane region" description="Helical" evidence="6">
    <location>
        <begin position="114"/>
        <end position="132"/>
    </location>
</feature>
<feature type="region of interest" description="Disordered" evidence="5">
    <location>
        <begin position="680"/>
        <end position="728"/>
    </location>
</feature>
<keyword evidence="3 6" id="KW-1133">Transmembrane helix</keyword>
<evidence type="ECO:0000256" key="4">
    <source>
        <dbReference type="ARBA" id="ARBA00023136"/>
    </source>
</evidence>
<evidence type="ECO:0000313" key="8">
    <source>
        <dbReference type="Proteomes" id="UP001295423"/>
    </source>
</evidence>
<evidence type="ECO:0000256" key="6">
    <source>
        <dbReference type="SAM" id="Phobius"/>
    </source>
</evidence>
<dbReference type="AlphaFoldDB" id="A0AAD2GF84"/>
<feature type="compositionally biased region" description="Acidic residues" evidence="5">
    <location>
        <begin position="680"/>
        <end position="692"/>
    </location>
</feature>
<accession>A0AAD2GF84</accession>
<dbReference type="Gene3D" id="1.20.1070.10">
    <property type="entry name" value="Rhodopsin 7-helix transmembrane proteins"/>
    <property type="match status" value="1"/>
</dbReference>
<comment type="caution">
    <text evidence="7">The sequence shown here is derived from an EMBL/GenBank/DDBJ whole genome shotgun (WGS) entry which is preliminary data.</text>
</comment>
<feature type="transmembrane region" description="Helical" evidence="6">
    <location>
        <begin position="144"/>
        <end position="167"/>
    </location>
</feature>
<dbReference type="PANTHER" id="PTHR23112:SF0">
    <property type="entry name" value="TRANSMEMBRANE PROTEIN 116"/>
    <property type="match status" value="1"/>
</dbReference>
<dbReference type="GO" id="GO:0007189">
    <property type="term" value="P:adenylate cyclase-activating G protein-coupled receptor signaling pathway"/>
    <property type="evidence" value="ECO:0007669"/>
    <property type="project" value="TreeGrafter"/>
</dbReference>
<reference evidence="7" key="1">
    <citation type="submission" date="2023-08" db="EMBL/GenBank/DDBJ databases">
        <authorList>
            <person name="Audoor S."/>
            <person name="Bilcke G."/>
        </authorList>
    </citation>
    <scope>NUCLEOTIDE SEQUENCE</scope>
</reference>
<feature type="transmembrane region" description="Helical" evidence="6">
    <location>
        <begin position="200"/>
        <end position="225"/>
    </location>
</feature>